<comment type="caution">
    <text evidence="2">The sequence shown here is derived from an EMBL/GenBank/DDBJ whole genome shotgun (WGS) entry which is preliminary data.</text>
</comment>
<dbReference type="RefSeq" id="WP_095133932.1">
    <property type="nucleotide sequence ID" value="NZ_NIBG01000009.1"/>
</dbReference>
<dbReference type="Proteomes" id="UP000216024">
    <property type="component" value="Unassembled WGS sequence"/>
</dbReference>
<dbReference type="OrthoDB" id="9802488at2"/>
<dbReference type="PANTHER" id="PTHR35024">
    <property type="entry name" value="HYPOTHETICAL CYTOSOLIC PROTEIN"/>
    <property type="match status" value="1"/>
</dbReference>
<dbReference type="EMBL" id="NIBG01000009">
    <property type="protein sequence ID" value="PAB59202.1"/>
    <property type="molecule type" value="Genomic_DNA"/>
</dbReference>
<comment type="similarity">
    <text evidence="1">Belongs to the bactofilin family.</text>
</comment>
<dbReference type="AlphaFoldDB" id="A0A267MIG1"/>
<evidence type="ECO:0000313" key="2">
    <source>
        <dbReference type="EMBL" id="PAB59202.1"/>
    </source>
</evidence>
<dbReference type="Pfam" id="PF04519">
    <property type="entry name" value="Bactofilin"/>
    <property type="match status" value="1"/>
</dbReference>
<dbReference type="InterPro" id="IPR007607">
    <property type="entry name" value="BacA/B"/>
</dbReference>
<evidence type="ECO:0000313" key="3">
    <source>
        <dbReference type="Proteomes" id="UP000216024"/>
    </source>
</evidence>
<evidence type="ECO:0000256" key="1">
    <source>
        <dbReference type="ARBA" id="ARBA00044755"/>
    </source>
</evidence>
<reference evidence="2 3" key="1">
    <citation type="submission" date="2017-06" db="EMBL/GenBank/DDBJ databases">
        <title>Draft genome sequence of anaerobic fermentative bacterium Anaeromicrobium sediminis DY2726D isolated from West Pacific Ocean sediments.</title>
        <authorList>
            <person name="Zeng X."/>
        </authorList>
    </citation>
    <scope>NUCLEOTIDE SEQUENCE [LARGE SCALE GENOMIC DNA]</scope>
    <source>
        <strain evidence="2 3">DY2726D</strain>
    </source>
</reference>
<dbReference type="PANTHER" id="PTHR35024:SF4">
    <property type="entry name" value="POLYMER-FORMING CYTOSKELETAL PROTEIN"/>
    <property type="match status" value="1"/>
</dbReference>
<sequence>MFGKNTSSENTNGNINTLIGQGSKFEGKLNAQGTVRIDGEFFGDIVINGNLILGVEGKITGNIQADNVIVSGSVNGNITTREQLKINSSGKVTGDLKVDSLVIEDKAIFDGKCSMKTPSTQVIPIEKTAEKK</sequence>
<name>A0A267MIG1_9FIRM</name>
<organism evidence="2 3">
    <name type="scientific">Anaeromicrobium sediminis</name>
    <dbReference type="NCBI Taxonomy" id="1478221"/>
    <lineage>
        <taxon>Bacteria</taxon>
        <taxon>Bacillati</taxon>
        <taxon>Bacillota</taxon>
        <taxon>Clostridia</taxon>
        <taxon>Peptostreptococcales</taxon>
        <taxon>Thermotaleaceae</taxon>
        <taxon>Anaeromicrobium</taxon>
    </lineage>
</organism>
<evidence type="ECO:0008006" key="4">
    <source>
        <dbReference type="Google" id="ProtNLM"/>
    </source>
</evidence>
<keyword evidence="3" id="KW-1185">Reference proteome</keyword>
<protein>
    <recommendedName>
        <fullName evidence="4">Cell shape determination protein CcmA</fullName>
    </recommendedName>
</protein>
<proteinExistence type="inferred from homology"/>
<gene>
    <name evidence="2" type="ORF">CCE28_11835</name>
</gene>
<accession>A0A267MIG1</accession>